<dbReference type="InterPro" id="IPR013043">
    <property type="entry name" value="DUF1595"/>
</dbReference>
<reference evidence="6" key="1">
    <citation type="journal article" date="2014" name="Int. J. Syst. Evol. Microbiol.">
        <title>Complete genome sequence of Corynebacterium casei LMG S-19264T (=DSM 44701T), isolated from a smear-ripened cheese.</title>
        <authorList>
            <consortium name="US DOE Joint Genome Institute (JGI-PGF)"/>
            <person name="Walter F."/>
            <person name="Albersmeier A."/>
            <person name="Kalinowski J."/>
            <person name="Ruckert C."/>
        </authorList>
    </citation>
    <scope>NUCLEOTIDE SEQUENCE</scope>
    <source>
        <strain evidence="6">CGMCC 1.15360</strain>
    </source>
</reference>
<evidence type="ECO:0000259" key="3">
    <source>
        <dbReference type="Pfam" id="PF07627"/>
    </source>
</evidence>
<evidence type="ECO:0000313" key="7">
    <source>
        <dbReference type="Proteomes" id="UP000612349"/>
    </source>
</evidence>
<dbReference type="Pfam" id="PF07626">
    <property type="entry name" value="PSD3"/>
    <property type="match status" value="1"/>
</dbReference>
<evidence type="ECO:0000259" key="2">
    <source>
        <dbReference type="Pfam" id="PF07626"/>
    </source>
</evidence>
<feature type="domain" description="DUF1592" evidence="4">
    <location>
        <begin position="462"/>
        <end position="589"/>
    </location>
</feature>
<dbReference type="Proteomes" id="UP000612349">
    <property type="component" value="Unassembled WGS sequence"/>
</dbReference>
<dbReference type="Pfam" id="PF07631">
    <property type="entry name" value="PSD4"/>
    <property type="match status" value="1"/>
</dbReference>
<gene>
    <name evidence="6" type="ORF">GCM10010990_19950</name>
</gene>
<sequence>MLAMSASIMAGALYAASPADEAVDQPTPATATMDVEPEEVLDEYCSRCHNDFDLKANMSIEDLRSEDVHSGTNTELWEKILRQVGEGHMPPSSKPQPDPLVRASFVKWLGSSLDNYAAAHPDPGRATVRRLNRVEYANAVRDLLDLDVDFSRELPQDNSGFGFDNIADVLSVSPTLMERYVAVAGKVGRMATGLSSRRELVTSYQVPKDGSIRNSGVPAYNERASDLLPLGSRGGGAFEYYARYDGTYEISGWLNSNTNNETDRELDDRYSVRVPMKAGAHVVSMSFTRRTAPTETVQVLRNTTDYVPLPLDDPKMLDLAVWVDGKKAATIPVPSYRMHQRYSQQNFPRDVLQIDVAGPYDATGIADTPSRQRIFTCRPKRASQEEKCAKTILSSLARRAYRRPVTERDMGLLMKVYASEAAASDFEHGIEAAVEAILVSPHFLFLIEKDPAGAAPGSVHSLTDLELASRLSLFLWSSIPDEELLKTAETGRLKDPKVMDAQITRMLADPRADALTKNFAGQWLYLRNLDQQRPDIDVFPSFDTRLRQSMAAETEMFFAHVLQTNRPVLDFIAADYTFLNQRLADHYGIPGVKGTALRKVSLDPAWNRGGLLGQASILTVTSYGNHTSVVKRGKWVLENILAAPPPPPPADVPALKTEHDGQLLNAREQLEMHRKDPACASCHVKMDPLGFALENFDATGGWRTMDAGQPIDAGAVLPDGTQFSGIAGLRAILLDRKDEFARAFTERLMTYALARGVTATDMPQVRAIARDAAADDYRIQTIIRGIAASHAFTLRKTPDALGEPTSVADARIRR</sequence>
<protein>
    <recommendedName>
        <fullName evidence="8">DUF1592 domain-containing protein</fullName>
    </recommendedName>
</protein>
<dbReference type="Pfam" id="PF07624">
    <property type="entry name" value="PSD2"/>
    <property type="match status" value="1"/>
</dbReference>
<dbReference type="InterPro" id="IPR013036">
    <property type="entry name" value="DUF1587"/>
</dbReference>
<dbReference type="InterPro" id="IPR013042">
    <property type="entry name" value="DUF1592"/>
</dbReference>
<evidence type="ECO:0000259" key="1">
    <source>
        <dbReference type="Pfam" id="PF07624"/>
    </source>
</evidence>
<reference evidence="6" key="2">
    <citation type="submission" date="2020-09" db="EMBL/GenBank/DDBJ databases">
        <authorList>
            <person name="Sun Q."/>
            <person name="Zhou Y."/>
        </authorList>
    </citation>
    <scope>NUCLEOTIDE SEQUENCE</scope>
    <source>
        <strain evidence="6">CGMCC 1.15360</strain>
    </source>
</reference>
<keyword evidence="7" id="KW-1185">Reference proteome</keyword>
<dbReference type="Pfam" id="PF07627">
    <property type="entry name" value="PSCyt3"/>
    <property type="match status" value="1"/>
</dbReference>
<feature type="domain" description="DUF1587" evidence="2">
    <location>
        <begin position="129"/>
        <end position="192"/>
    </location>
</feature>
<dbReference type="InterPro" id="IPR011478">
    <property type="entry name" value="DUF1585"/>
</dbReference>
<comment type="caution">
    <text evidence="6">The sequence shown here is derived from an EMBL/GenBank/DDBJ whole genome shotgun (WGS) entry which is preliminary data.</text>
</comment>
<proteinExistence type="predicted"/>
<feature type="domain" description="DUF1588" evidence="3">
    <location>
        <begin position="608"/>
        <end position="705"/>
    </location>
</feature>
<feature type="domain" description="DUF1585" evidence="1">
    <location>
        <begin position="719"/>
        <end position="792"/>
    </location>
</feature>
<evidence type="ECO:0008006" key="8">
    <source>
        <dbReference type="Google" id="ProtNLM"/>
    </source>
</evidence>
<feature type="domain" description="DUF1595" evidence="5">
    <location>
        <begin position="388"/>
        <end position="448"/>
    </location>
</feature>
<dbReference type="OrthoDB" id="188778at2"/>
<organism evidence="6 7">
    <name type="scientific">Croceicoccus mobilis</name>
    <dbReference type="NCBI Taxonomy" id="1703339"/>
    <lineage>
        <taxon>Bacteria</taxon>
        <taxon>Pseudomonadati</taxon>
        <taxon>Pseudomonadota</taxon>
        <taxon>Alphaproteobacteria</taxon>
        <taxon>Sphingomonadales</taxon>
        <taxon>Erythrobacteraceae</taxon>
        <taxon>Croceicoccus</taxon>
    </lineage>
</organism>
<evidence type="ECO:0000259" key="5">
    <source>
        <dbReference type="Pfam" id="PF07637"/>
    </source>
</evidence>
<evidence type="ECO:0000313" key="6">
    <source>
        <dbReference type="EMBL" id="GGD70429.1"/>
    </source>
</evidence>
<dbReference type="Pfam" id="PF07637">
    <property type="entry name" value="PSD5"/>
    <property type="match status" value="1"/>
</dbReference>
<accession>A0A916Z105</accession>
<dbReference type="AlphaFoldDB" id="A0A916Z105"/>
<name>A0A916Z105_9SPHN</name>
<dbReference type="InterPro" id="IPR013039">
    <property type="entry name" value="DUF1588"/>
</dbReference>
<dbReference type="EMBL" id="BMIP01000004">
    <property type="protein sequence ID" value="GGD70429.1"/>
    <property type="molecule type" value="Genomic_DNA"/>
</dbReference>
<evidence type="ECO:0000259" key="4">
    <source>
        <dbReference type="Pfam" id="PF07631"/>
    </source>
</evidence>